<gene>
    <name evidence="2" type="ORF">TPAB3V08_LOCUS15185</name>
</gene>
<evidence type="ECO:0000313" key="3">
    <source>
        <dbReference type="Proteomes" id="UP001153148"/>
    </source>
</evidence>
<keyword evidence="3" id="KW-1185">Reference proteome</keyword>
<reference evidence="2" key="1">
    <citation type="submission" date="2021-03" db="EMBL/GenBank/DDBJ databases">
        <authorList>
            <person name="Tran Van P."/>
        </authorList>
    </citation>
    <scope>NUCLEOTIDE SEQUENCE</scope>
</reference>
<feature type="non-terminal residue" evidence="2">
    <location>
        <position position="108"/>
    </location>
</feature>
<evidence type="ECO:0000313" key="2">
    <source>
        <dbReference type="EMBL" id="CAG2068242.1"/>
    </source>
</evidence>
<protein>
    <submittedName>
        <fullName evidence="2">Uncharacterized protein</fullName>
    </submittedName>
</protein>
<proteinExistence type="predicted"/>
<accession>A0ABN7PKC3</accession>
<feature type="compositionally biased region" description="Acidic residues" evidence="1">
    <location>
        <begin position="47"/>
        <end position="66"/>
    </location>
</feature>
<organism evidence="2 3">
    <name type="scientific">Timema podura</name>
    <name type="common">Walking stick</name>
    <dbReference type="NCBI Taxonomy" id="61482"/>
    <lineage>
        <taxon>Eukaryota</taxon>
        <taxon>Metazoa</taxon>
        <taxon>Ecdysozoa</taxon>
        <taxon>Arthropoda</taxon>
        <taxon>Hexapoda</taxon>
        <taxon>Insecta</taxon>
        <taxon>Pterygota</taxon>
        <taxon>Neoptera</taxon>
        <taxon>Polyneoptera</taxon>
        <taxon>Phasmatodea</taxon>
        <taxon>Timematodea</taxon>
        <taxon>Timematoidea</taxon>
        <taxon>Timematidae</taxon>
        <taxon>Timema</taxon>
    </lineage>
</organism>
<name>A0ABN7PKC3_TIMPD</name>
<comment type="caution">
    <text evidence="2">The sequence shown here is derived from an EMBL/GenBank/DDBJ whole genome shotgun (WGS) entry which is preliminary data.</text>
</comment>
<dbReference type="Proteomes" id="UP001153148">
    <property type="component" value="Unassembled WGS sequence"/>
</dbReference>
<feature type="region of interest" description="Disordered" evidence="1">
    <location>
        <begin position="38"/>
        <end position="67"/>
    </location>
</feature>
<dbReference type="EMBL" id="CAJPIN010085089">
    <property type="protein sequence ID" value="CAG2068242.1"/>
    <property type="molecule type" value="Genomic_DNA"/>
</dbReference>
<evidence type="ECO:0000256" key="1">
    <source>
        <dbReference type="SAM" id="MobiDB-lite"/>
    </source>
</evidence>
<sequence>MPAPHRQPCGSNIKDLNELKELHFKALKTKQELMPKSQTVKIKEGYSETEDGLDKDEEGEEEEEDETKLINMEELGAHVEDSNDDLMRAGVLEREDELMRSQVDFSQH</sequence>